<comment type="similarity">
    <text evidence="1">Belongs to the DNA mismatch repair MutL/HexB family.</text>
</comment>
<reference evidence="4 5" key="1">
    <citation type="submission" date="2016-02" db="EMBL/GenBank/DDBJ databases">
        <title>Complete genome sequence and transcriptome regulation of the pentose utilising yeast Sugiyamaella lignohabitans.</title>
        <authorList>
            <person name="Bellasio M."/>
            <person name="Peymann A."/>
            <person name="Valli M."/>
            <person name="Sipitzky M."/>
            <person name="Graf A."/>
            <person name="Sauer M."/>
            <person name="Marx H."/>
            <person name="Mattanovich D."/>
        </authorList>
    </citation>
    <scope>NUCLEOTIDE SEQUENCE [LARGE SCALE GENOMIC DNA]</scope>
    <source>
        <strain evidence="4 5">CBS 10342</strain>
    </source>
</reference>
<dbReference type="PANTHER" id="PTHR10073">
    <property type="entry name" value="DNA MISMATCH REPAIR PROTEIN MLH, PMS, MUTL"/>
    <property type="match status" value="1"/>
</dbReference>
<dbReference type="GeneID" id="30036394"/>
<evidence type="ECO:0000256" key="2">
    <source>
        <dbReference type="SAM" id="MobiDB-lite"/>
    </source>
</evidence>
<dbReference type="Gene3D" id="3.30.565.10">
    <property type="entry name" value="Histidine kinase-like ATPase, C-terminal domain"/>
    <property type="match status" value="1"/>
</dbReference>
<evidence type="ECO:0000256" key="1">
    <source>
        <dbReference type="ARBA" id="ARBA00006082"/>
    </source>
</evidence>
<feature type="region of interest" description="Disordered" evidence="2">
    <location>
        <begin position="262"/>
        <end position="299"/>
    </location>
</feature>
<dbReference type="Pfam" id="PF08676">
    <property type="entry name" value="MutL_C"/>
    <property type="match status" value="1"/>
</dbReference>
<dbReference type="AlphaFoldDB" id="A0A167CWJ8"/>
<proteinExistence type="inferred from homology"/>
<dbReference type="InterPro" id="IPR037198">
    <property type="entry name" value="MutL_C_sf"/>
</dbReference>
<dbReference type="Proteomes" id="UP000189580">
    <property type="component" value="Chromosome a"/>
</dbReference>
<dbReference type="PANTHER" id="PTHR10073:SF47">
    <property type="entry name" value="DNA MISMATCH REPAIR PROTEIN MLH3"/>
    <property type="match status" value="1"/>
</dbReference>
<dbReference type="InterPro" id="IPR042120">
    <property type="entry name" value="MutL_C_dimsub"/>
</dbReference>
<dbReference type="Gene3D" id="3.30.1540.20">
    <property type="entry name" value="MutL, C-terminal domain, dimerisation subdomain"/>
    <property type="match status" value="1"/>
</dbReference>
<evidence type="ECO:0000313" key="4">
    <source>
        <dbReference type="EMBL" id="ANB12189.1"/>
    </source>
</evidence>
<dbReference type="InterPro" id="IPR014790">
    <property type="entry name" value="MutL_C"/>
</dbReference>
<dbReference type="RefSeq" id="XP_018734666.1">
    <property type="nucleotide sequence ID" value="XM_018881345.1"/>
</dbReference>
<dbReference type="GO" id="GO:0140664">
    <property type="term" value="F:ATP-dependent DNA damage sensor activity"/>
    <property type="evidence" value="ECO:0007669"/>
    <property type="project" value="InterPro"/>
</dbReference>
<dbReference type="EMBL" id="CP014501">
    <property type="protein sequence ID" value="ANB12189.1"/>
    <property type="molecule type" value="Genomic_DNA"/>
</dbReference>
<dbReference type="OrthoDB" id="429932at2759"/>
<sequence>MVHKNKKRNFKAVMGNKIMRLARHGTFVSVSDLFDSMPVRRKVMLSNNWNTHVQELKFQLVPLLVQFPDVSFTVYQHNKTSLTEVFNIANPANLTSILSITSVVEGTSGYIPREVAVLRAMHNSAVAQWDRIDYVDDSGDLAVYGIISRQLVPAAPTTFQHILINGKRLESSSKLCQEVDTLLQASDYCCGERSRRGKQNSKSPFILSIKALHYNPEIEDFNADARNILKKVLVTAVSECLIARGYKLKGERLLTKRASENNRKIDMRVSKKQKGKQKGESGESQAHDKENSGSGSFDFNEHLQESAGIEATKVSEPEIPSLSSETSKYFSSFSQESSSQKLVKEDIENCEVIAQVDDKFIMVKMRATSEYPVLALVDQHAADERVILEKLMTSTFKSQHEAVAVKAPIRIEGLSNDDLTLLADYRLIFEQWGVKYEISSASRSVAVSHLPLLVESKFEDASFVYKLVVSHARDLFYGKVSKAIWIPQSYSTHKVSDMNSESVAWPILSRCCPVVIFDLLNMTACRSAVKFGDKLSLSECKLLIRDLSLCYFPFQCAHGRPTTVPLMSI</sequence>
<dbReference type="Gene3D" id="3.30.1370.100">
    <property type="entry name" value="MutL, C-terminal domain, regulatory subdomain"/>
    <property type="match status" value="1"/>
</dbReference>
<dbReference type="GO" id="GO:0005524">
    <property type="term" value="F:ATP binding"/>
    <property type="evidence" value="ECO:0007669"/>
    <property type="project" value="InterPro"/>
</dbReference>
<dbReference type="SUPFAM" id="SSF118116">
    <property type="entry name" value="DNA mismatch repair protein MutL"/>
    <property type="match status" value="1"/>
</dbReference>
<dbReference type="InterPro" id="IPR036890">
    <property type="entry name" value="HATPase_C_sf"/>
</dbReference>
<dbReference type="InterPro" id="IPR042121">
    <property type="entry name" value="MutL_C_regsub"/>
</dbReference>
<dbReference type="InterPro" id="IPR038973">
    <property type="entry name" value="MutL/Mlh/Pms-like"/>
</dbReference>
<feature type="compositionally biased region" description="Basic and acidic residues" evidence="2">
    <location>
        <begin position="277"/>
        <end position="291"/>
    </location>
</feature>
<dbReference type="GO" id="GO:0032300">
    <property type="term" value="C:mismatch repair complex"/>
    <property type="evidence" value="ECO:0007669"/>
    <property type="project" value="InterPro"/>
</dbReference>
<dbReference type="SMART" id="SM00853">
    <property type="entry name" value="MutL_C"/>
    <property type="match status" value="1"/>
</dbReference>
<name>A0A167CWJ8_9ASCO</name>
<protein>
    <submittedName>
        <fullName evidence="4">Mismatch repair protein MLH3</fullName>
    </submittedName>
</protein>
<dbReference type="GO" id="GO:0006298">
    <property type="term" value="P:mismatch repair"/>
    <property type="evidence" value="ECO:0007669"/>
    <property type="project" value="InterPro"/>
</dbReference>
<feature type="domain" description="MutL C-terminal dimerisation" evidence="3">
    <location>
        <begin position="352"/>
        <end position="535"/>
    </location>
</feature>
<accession>A0A167CWJ8</accession>
<evidence type="ECO:0000313" key="5">
    <source>
        <dbReference type="Proteomes" id="UP000189580"/>
    </source>
</evidence>
<dbReference type="GO" id="GO:0016887">
    <property type="term" value="F:ATP hydrolysis activity"/>
    <property type="evidence" value="ECO:0007669"/>
    <property type="project" value="InterPro"/>
</dbReference>
<gene>
    <name evidence="4" type="primary">MLH3</name>
    <name evidence="4" type="ORF">AWJ20_428</name>
</gene>
<organism evidence="4 5">
    <name type="scientific">Sugiyamaella lignohabitans</name>
    <dbReference type="NCBI Taxonomy" id="796027"/>
    <lineage>
        <taxon>Eukaryota</taxon>
        <taxon>Fungi</taxon>
        <taxon>Dikarya</taxon>
        <taxon>Ascomycota</taxon>
        <taxon>Saccharomycotina</taxon>
        <taxon>Dipodascomycetes</taxon>
        <taxon>Dipodascales</taxon>
        <taxon>Trichomonascaceae</taxon>
        <taxon>Sugiyamaella</taxon>
    </lineage>
</organism>
<evidence type="ECO:0000259" key="3">
    <source>
        <dbReference type="SMART" id="SM00853"/>
    </source>
</evidence>
<dbReference type="KEGG" id="slb:AWJ20_428"/>
<keyword evidence="5" id="KW-1185">Reference proteome</keyword>